<name>A0ABV6MGL6_9ACTN</name>
<organism evidence="2 3">
    <name type="scientific">Phytohabitans kaempferiae</name>
    <dbReference type="NCBI Taxonomy" id="1620943"/>
    <lineage>
        <taxon>Bacteria</taxon>
        <taxon>Bacillati</taxon>
        <taxon>Actinomycetota</taxon>
        <taxon>Actinomycetes</taxon>
        <taxon>Micromonosporales</taxon>
        <taxon>Micromonosporaceae</taxon>
    </lineage>
</organism>
<proteinExistence type="predicted"/>
<sequence>MSAAQAATAYDRPVWRSARASAEAASQCRARSTVTSRRWPAAGVPSHSAARRWWSARTARGRRA</sequence>
<accession>A0ABV6MGL6</accession>
<dbReference type="Proteomes" id="UP001589867">
    <property type="component" value="Unassembled WGS sequence"/>
</dbReference>
<comment type="caution">
    <text evidence="2">The sequence shown here is derived from an EMBL/GenBank/DDBJ whole genome shotgun (WGS) entry which is preliminary data.</text>
</comment>
<keyword evidence="3" id="KW-1185">Reference proteome</keyword>
<dbReference type="RefSeq" id="WP_377262004.1">
    <property type="nucleotide sequence ID" value="NZ_JBHLUH010000091.1"/>
</dbReference>
<feature type="compositionally biased region" description="Low complexity" evidence="1">
    <location>
        <begin position="22"/>
        <end position="32"/>
    </location>
</feature>
<evidence type="ECO:0000256" key="1">
    <source>
        <dbReference type="SAM" id="MobiDB-lite"/>
    </source>
</evidence>
<evidence type="ECO:0000313" key="2">
    <source>
        <dbReference type="EMBL" id="MFC0533872.1"/>
    </source>
</evidence>
<gene>
    <name evidence="2" type="ORF">ACFFIA_40345</name>
</gene>
<evidence type="ECO:0000313" key="3">
    <source>
        <dbReference type="Proteomes" id="UP001589867"/>
    </source>
</evidence>
<dbReference type="EMBL" id="JBHLUH010000091">
    <property type="protein sequence ID" value="MFC0533872.1"/>
    <property type="molecule type" value="Genomic_DNA"/>
</dbReference>
<feature type="region of interest" description="Disordered" evidence="1">
    <location>
        <begin position="22"/>
        <end position="47"/>
    </location>
</feature>
<reference evidence="2 3" key="1">
    <citation type="submission" date="2024-09" db="EMBL/GenBank/DDBJ databases">
        <authorList>
            <person name="Sun Q."/>
            <person name="Mori K."/>
        </authorList>
    </citation>
    <scope>NUCLEOTIDE SEQUENCE [LARGE SCALE GENOMIC DNA]</scope>
    <source>
        <strain evidence="2 3">TBRC 3947</strain>
    </source>
</reference>
<protein>
    <submittedName>
        <fullName evidence="2">Uncharacterized protein</fullName>
    </submittedName>
</protein>